<dbReference type="GO" id="GO:0003676">
    <property type="term" value="F:nucleic acid binding"/>
    <property type="evidence" value="ECO:0007669"/>
    <property type="project" value="InterPro"/>
</dbReference>
<dbReference type="PANTHER" id="PTHR47481">
    <property type="match status" value="1"/>
</dbReference>
<feature type="region of interest" description="Disordered" evidence="1">
    <location>
        <begin position="195"/>
        <end position="240"/>
    </location>
</feature>
<proteinExistence type="predicted"/>
<dbReference type="GO" id="GO:0008270">
    <property type="term" value="F:zinc ion binding"/>
    <property type="evidence" value="ECO:0007669"/>
    <property type="project" value="InterPro"/>
</dbReference>
<dbReference type="AlphaFoldDB" id="A0A2N9GHP6"/>
<dbReference type="PANTHER" id="PTHR47481:SF10">
    <property type="entry name" value="COPIA-LIKE POLYPROTEIN_RETROTRANSPOSON"/>
    <property type="match status" value="1"/>
</dbReference>
<name>A0A2N9GHP6_FAGSY</name>
<dbReference type="InterPro" id="IPR029472">
    <property type="entry name" value="Copia-like_N"/>
</dbReference>
<dbReference type="SUPFAM" id="SSF57756">
    <property type="entry name" value="Retrovirus zinc finger-like domains"/>
    <property type="match status" value="1"/>
</dbReference>
<dbReference type="Pfam" id="PF14244">
    <property type="entry name" value="Retrotran_gag_3"/>
    <property type="match status" value="1"/>
</dbReference>
<dbReference type="EMBL" id="OIVN01001936">
    <property type="protein sequence ID" value="SPC99122.1"/>
    <property type="molecule type" value="Genomic_DNA"/>
</dbReference>
<reference evidence="3" key="1">
    <citation type="submission" date="2018-02" db="EMBL/GenBank/DDBJ databases">
        <authorList>
            <person name="Cohen D.B."/>
            <person name="Kent A.D."/>
        </authorList>
    </citation>
    <scope>NUCLEOTIDE SEQUENCE</scope>
</reference>
<organism evidence="3">
    <name type="scientific">Fagus sylvatica</name>
    <name type="common">Beechnut</name>
    <dbReference type="NCBI Taxonomy" id="28930"/>
    <lineage>
        <taxon>Eukaryota</taxon>
        <taxon>Viridiplantae</taxon>
        <taxon>Streptophyta</taxon>
        <taxon>Embryophyta</taxon>
        <taxon>Tracheophyta</taxon>
        <taxon>Spermatophyta</taxon>
        <taxon>Magnoliopsida</taxon>
        <taxon>eudicotyledons</taxon>
        <taxon>Gunneridae</taxon>
        <taxon>Pentapetalae</taxon>
        <taxon>rosids</taxon>
        <taxon>fabids</taxon>
        <taxon>Fagales</taxon>
        <taxon>Fagaceae</taxon>
        <taxon>Fagus</taxon>
    </lineage>
</organism>
<evidence type="ECO:0000313" key="3">
    <source>
        <dbReference type="EMBL" id="SPC99122.1"/>
    </source>
</evidence>
<protein>
    <recommendedName>
        <fullName evidence="2">Retrotransposon Copia-like N-terminal domain-containing protein</fullName>
    </recommendedName>
</protein>
<evidence type="ECO:0000259" key="2">
    <source>
        <dbReference type="Pfam" id="PF14244"/>
    </source>
</evidence>
<feature type="compositionally biased region" description="Low complexity" evidence="1">
    <location>
        <begin position="206"/>
        <end position="222"/>
    </location>
</feature>
<dbReference type="Pfam" id="PF14223">
    <property type="entry name" value="Retrotran_gag_2"/>
    <property type="match status" value="1"/>
</dbReference>
<accession>A0A2N9GHP6</accession>
<sequence length="330" mass="36570">MANLNTETTLSLLPPSPHLPVVHHLVTIKLNRDNYLLWKAQIVPYLRGQHLFGFLDGSRPAPPQILTVTTAEISMPQPNPDYHTWLVQDQMILSALISSLTENILAYVVRCTTSREVWLTLERMFTAHSRARTMNIHYQLSTLKKGDSSIADYFHKFTGLVDTLAAIDQPLKQEEQISFLLAVDLNLAGAHFASRGGSSHGGRGGRFSNRSQSGRSSSGQRTYRGRGRGRGPSNNSSRPTCQICGKLGHVALTCYQRYDNSYSSDSNMQALLANPQSVTDDNWYADSGATHHLTADLANLNVRADEYHGQEQIRVGNGSSYEENSASRPE</sequence>
<gene>
    <name evidence="3" type="ORF">FSB_LOCUS27004</name>
</gene>
<feature type="domain" description="Retrotransposon Copia-like N-terminal" evidence="2">
    <location>
        <begin position="25"/>
        <end position="63"/>
    </location>
</feature>
<dbReference type="InterPro" id="IPR036875">
    <property type="entry name" value="Znf_CCHC_sf"/>
</dbReference>
<evidence type="ECO:0000256" key="1">
    <source>
        <dbReference type="SAM" id="MobiDB-lite"/>
    </source>
</evidence>